<evidence type="ECO:0000256" key="1">
    <source>
        <dbReference type="SAM" id="Phobius"/>
    </source>
</evidence>
<feature type="transmembrane region" description="Helical" evidence="1">
    <location>
        <begin position="89"/>
        <end position="110"/>
    </location>
</feature>
<dbReference type="OrthoDB" id="9790659at2"/>
<sequence>MLDLIPENQRRTVDELDDRLDLSSGDVRAKQSAFWLMLFLSSVIAAAGVASDSTATVIGAMIVAPLATPILGVGLGLVTGRGRLALTSLLYVGAGVVMVIVIGIVVAQLLPNPSTVLANSQVVGRTSPTLMDLLAALATGLVGSIAVTRRDLGDVLPGVAIAISLVPPLAVTGVCFGSGAPSLAIGAFILFASNMIAMIITCAVVLVFARYHDVADVGRRRRRRAYVVLSAAFVLVAAPMVLNSLSAVWARQVYDATEQWLADTPGAEVSGVTWHGDTATISVLGPEELPPLSELEESVHDLLPWESDIVVIHDVGERLDG</sequence>
<comment type="caution">
    <text evidence="2">The sequence shown here is derived from an EMBL/GenBank/DDBJ whole genome shotgun (WGS) entry which is preliminary data.</text>
</comment>
<keyword evidence="1" id="KW-0812">Transmembrane</keyword>
<feature type="transmembrane region" description="Helical" evidence="1">
    <location>
        <begin position="130"/>
        <end position="148"/>
    </location>
</feature>
<reference evidence="2 3" key="1">
    <citation type="journal article" date="2013" name="Genome Announc.">
        <title>Draft Genome Sequence of a Benzothiophene-Desulfurizing Bacterium, Gordona terrae Strain C-6.</title>
        <authorList>
            <person name="Wang W."/>
            <person name="Ma T."/>
            <person name="Ren Y."/>
            <person name="Li G."/>
        </authorList>
    </citation>
    <scope>NUCLEOTIDE SEQUENCE [LARGE SCALE GENOMIC DNA]</scope>
    <source>
        <strain evidence="2 3">C-6</strain>
    </source>
</reference>
<dbReference type="Proteomes" id="UP000013569">
    <property type="component" value="Unassembled WGS sequence"/>
</dbReference>
<protein>
    <recommendedName>
        <fullName evidence="4">Integral membrane protein</fullName>
    </recommendedName>
</protein>
<gene>
    <name evidence="2" type="ORF">GTC6_22342</name>
</gene>
<feature type="transmembrane region" description="Helical" evidence="1">
    <location>
        <begin position="155"/>
        <end position="179"/>
    </location>
</feature>
<feature type="transmembrane region" description="Helical" evidence="1">
    <location>
        <begin position="33"/>
        <end position="51"/>
    </location>
</feature>
<accession>R7Y393</accession>
<dbReference type="PANTHER" id="PTHR20992:SF9">
    <property type="entry name" value="AT15442P-RELATED"/>
    <property type="match status" value="1"/>
</dbReference>
<feature type="transmembrane region" description="Helical" evidence="1">
    <location>
        <begin position="225"/>
        <end position="249"/>
    </location>
</feature>
<proteinExistence type="predicted"/>
<dbReference type="EMBL" id="AQPW01000052">
    <property type="protein sequence ID" value="EON30508.1"/>
    <property type="molecule type" value="Genomic_DNA"/>
</dbReference>
<feature type="transmembrane region" description="Helical" evidence="1">
    <location>
        <begin position="185"/>
        <end position="209"/>
    </location>
</feature>
<dbReference type="AlphaFoldDB" id="R7Y393"/>
<organism evidence="2 3">
    <name type="scientific">Gordonia terrae C-6</name>
    <dbReference type="NCBI Taxonomy" id="1316928"/>
    <lineage>
        <taxon>Bacteria</taxon>
        <taxon>Bacillati</taxon>
        <taxon>Actinomycetota</taxon>
        <taxon>Actinomycetes</taxon>
        <taxon>Mycobacteriales</taxon>
        <taxon>Gordoniaceae</taxon>
        <taxon>Gordonia</taxon>
    </lineage>
</organism>
<dbReference type="InterPro" id="IPR005240">
    <property type="entry name" value="DUF389"/>
</dbReference>
<dbReference type="RefSeq" id="WP_010844829.1">
    <property type="nucleotide sequence ID" value="NZ_AQPW01000052.1"/>
</dbReference>
<dbReference type="PANTHER" id="PTHR20992">
    <property type="entry name" value="AT15442P-RELATED"/>
    <property type="match status" value="1"/>
</dbReference>
<evidence type="ECO:0000313" key="3">
    <source>
        <dbReference type="Proteomes" id="UP000013569"/>
    </source>
</evidence>
<dbReference type="PATRIC" id="fig|1316928.3.peg.4520"/>
<keyword evidence="1" id="KW-0472">Membrane</keyword>
<keyword evidence="1" id="KW-1133">Transmembrane helix</keyword>
<evidence type="ECO:0000313" key="2">
    <source>
        <dbReference type="EMBL" id="EON30508.1"/>
    </source>
</evidence>
<dbReference type="Pfam" id="PF04087">
    <property type="entry name" value="DUF389"/>
    <property type="match status" value="1"/>
</dbReference>
<evidence type="ECO:0008006" key="4">
    <source>
        <dbReference type="Google" id="ProtNLM"/>
    </source>
</evidence>
<name>R7Y393_9ACTN</name>
<dbReference type="NCBIfam" id="TIGR00341">
    <property type="entry name" value="TIGR00341 family protein"/>
    <property type="match status" value="1"/>
</dbReference>
<feature type="transmembrane region" description="Helical" evidence="1">
    <location>
        <begin position="57"/>
        <end position="77"/>
    </location>
</feature>